<dbReference type="PROSITE" id="PS50893">
    <property type="entry name" value="ABC_TRANSPORTER_2"/>
    <property type="match status" value="1"/>
</dbReference>
<organism evidence="7 8">
    <name type="scientific">Niveibacterium microcysteis</name>
    <dbReference type="NCBI Taxonomy" id="2811415"/>
    <lineage>
        <taxon>Bacteria</taxon>
        <taxon>Pseudomonadati</taxon>
        <taxon>Pseudomonadota</taxon>
        <taxon>Betaproteobacteria</taxon>
        <taxon>Rhodocyclales</taxon>
        <taxon>Rhodocyclaceae</taxon>
        <taxon>Niveibacterium</taxon>
    </lineage>
</organism>
<accession>A0ABX7MDA8</accession>
<gene>
    <name evidence="7" type="ORF">JY500_20030</name>
</gene>
<evidence type="ECO:0000313" key="7">
    <source>
        <dbReference type="EMBL" id="QSI79308.1"/>
    </source>
</evidence>
<proteinExistence type="inferred from homology"/>
<keyword evidence="8" id="KW-1185">Reference proteome</keyword>
<name>A0ABX7MDA8_9RHOO</name>
<dbReference type="EMBL" id="CP071060">
    <property type="protein sequence ID" value="QSI79308.1"/>
    <property type="molecule type" value="Genomic_DNA"/>
</dbReference>
<dbReference type="Proteomes" id="UP000663570">
    <property type="component" value="Chromosome"/>
</dbReference>
<dbReference type="InterPro" id="IPR003439">
    <property type="entry name" value="ABC_transporter-like_ATP-bd"/>
</dbReference>
<dbReference type="InterPro" id="IPR017911">
    <property type="entry name" value="MacB-like_ATP-bd"/>
</dbReference>
<sequence length="226" mass="24309">MRDSTPVVAMRGVSKAYRLGEVQVPALHAADLDVSSGEMVALTGPSGSGKSTLLHIAGLIDTADTGDYALAGTATTQLNEARRTQLRRNAIGFVFQSFNLVPVMTVAENVEYPLFLDGVARREARERVAAMLERVGLADRAKHRPDELSGGQRQRVAIARALVKQPRLLIADEPTANLDSHTADEVIAVIRALCHEAGTACLIATHDDRLTAHCDRVLALRDGVLQ</sequence>
<dbReference type="PROSITE" id="PS00211">
    <property type="entry name" value="ABC_TRANSPORTER_1"/>
    <property type="match status" value="1"/>
</dbReference>
<dbReference type="InterPro" id="IPR003593">
    <property type="entry name" value="AAA+_ATPase"/>
</dbReference>
<dbReference type="CDD" id="cd03255">
    <property type="entry name" value="ABC_MJ0796_LolCDE_FtsE"/>
    <property type="match status" value="1"/>
</dbReference>
<keyword evidence="3" id="KW-0472">Membrane</keyword>
<keyword evidence="2" id="KW-0813">Transport</keyword>
<dbReference type="InterPro" id="IPR017871">
    <property type="entry name" value="ABC_transporter-like_CS"/>
</dbReference>
<evidence type="ECO:0000256" key="2">
    <source>
        <dbReference type="ARBA" id="ARBA00022448"/>
    </source>
</evidence>
<keyword evidence="5 7" id="KW-0067">ATP-binding</keyword>
<evidence type="ECO:0000256" key="3">
    <source>
        <dbReference type="ARBA" id="ARBA00022475"/>
    </source>
</evidence>
<dbReference type="InterPro" id="IPR015854">
    <property type="entry name" value="ABC_transpr_LolD-like"/>
</dbReference>
<dbReference type="GO" id="GO:0005524">
    <property type="term" value="F:ATP binding"/>
    <property type="evidence" value="ECO:0007669"/>
    <property type="project" value="UniProtKB-KW"/>
</dbReference>
<dbReference type="PANTHER" id="PTHR24220:SF689">
    <property type="entry name" value="LIPOPROTEIN-RELEASING SYSTEM ATP-BINDING PROTEIN LOLD"/>
    <property type="match status" value="1"/>
</dbReference>
<dbReference type="Pfam" id="PF00005">
    <property type="entry name" value="ABC_tran"/>
    <property type="match status" value="1"/>
</dbReference>
<dbReference type="SMART" id="SM00382">
    <property type="entry name" value="AAA"/>
    <property type="match status" value="1"/>
</dbReference>
<evidence type="ECO:0000256" key="1">
    <source>
        <dbReference type="ARBA" id="ARBA00005417"/>
    </source>
</evidence>
<protein>
    <submittedName>
        <fullName evidence="7">ABC transporter ATP-binding protein</fullName>
    </submittedName>
</protein>
<comment type="similarity">
    <text evidence="1">Belongs to the ABC transporter superfamily.</text>
</comment>
<keyword evidence="3" id="KW-1003">Cell membrane</keyword>
<evidence type="ECO:0000256" key="5">
    <source>
        <dbReference type="ARBA" id="ARBA00022840"/>
    </source>
</evidence>
<evidence type="ECO:0000259" key="6">
    <source>
        <dbReference type="PROSITE" id="PS50893"/>
    </source>
</evidence>
<keyword evidence="4" id="KW-0547">Nucleotide-binding</keyword>
<evidence type="ECO:0000256" key="4">
    <source>
        <dbReference type="ARBA" id="ARBA00022741"/>
    </source>
</evidence>
<reference evidence="7 8" key="1">
    <citation type="submission" date="2021-02" db="EMBL/GenBank/DDBJ databases">
        <title>Niveibacterium changnyeongensis HC41.</title>
        <authorList>
            <person name="Kang M."/>
        </authorList>
    </citation>
    <scope>NUCLEOTIDE SEQUENCE [LARGE SCALE GENOMIC DNA]</scope>
    <source>
        <strain evidence="7 8">HC41</strain>
    </source>
</reference>
<dbReference type="InterPro" id="IPR027417">
    <property type="entry name" value="P-loop_NTPase"/>
</dbReference>
<dbReference type="PANTHER" id="PTHR24220">
    <property type="entry name" value="IMPORT ATP-BINDING PROTEIN"/>
    <property type="match status" value="1"/>
</dbReference>
<dbReference type="Gene3D" id="3.40.50.300">
    <property type="entry name" value="P-loop containing nucleotide triphosphate hydrolases"/>
    <property type="match status" value="1"/>
</dbReference>
<dbReference type="SUPFAM" id="SSF52540">
    <property type="entry name" value="P-loop containing nucleoside triphosphate hydrolases"/>
    <property type="match status" value="1"/>
</dbReference>
<evidence type="ECO:0000313" key="8">
    <source>
        <dbReference type="Proteomes" id="UP000663570"/>
    </source>
</evidence>
<feature type="domain" description="ABC transporter" evidence="6">
    <location>
        <begin position="8"/>
        <end position="226"/>
    </location>
</feature>